<feature type="domain" description="Zn(2)-C6 fungal-type" evidence="8">
    <location>
        <begin position="18"/>
        <end position="48"/>
    </location>
</feature>
<evidence type="ECO:0000259" key="8">
    <source>
        <dbReference type="PROSITE" id="PS50048"/>
    </source>
</evidence>
<dbReference type="Pfam" id="PF04082">
    <property type="entry name" value="Fungal_trans"/>
    <property type="match status" value="1"/>
</dbReference>
<dbReference type="GO" id="GO:0003677">
    <property type="term" value="F:DNA binding"/>
    <property type="evidence" value="ECO:0007669"/>
    <property type="project" value="UniProtKB-KW"/>
</dbReference>
<dbReference type="InterPro" id="IPR036864">
    <property type="entry name" value="Zn2-C6_fun-type_DNA-bd_sf"/>
</dbReference>
<evidence type="ECO:0000313" key="9">
    <source>
        <dbReference type="EMBL" id="OQE31350.1"/>
    </source>
</evidence>
<dbReference type="InterPro" id="IPR007219">
    <property type="entry name" value="XnlR_reg_dom"/>
</dbReference>
<comment type="caution">
    <text evidence="9">The sequence shown here is derived from an EMBL/GenBank/DDBJ whole genome shotgun (WGS) entry which is preliminary data.</text>
</comment>
<gene>
    <name evidence="9" type="ORF">PENSTE_c001G04565</name>
</gene>
<dbReference type="Gene3D" id="4.10.240.10">
    <property type="entry name" value="Zn(2)-C6 fungal-type DNA-binding domain"/>
    <property type="match status" value="1"/>
</dbReference>
<dbReference type="GO" id="GO:0006351">
    <property type="term" value="P:DNA-templated transcription"/>
    <property type="evidence" value="ECO:0007669"/>
    <property type="project" value="InterPro"/>
</dbReference>
<evidence type="ECO:0000256" key="6">
    <source>
        <dbReference type="ARBA" id="ARBA00023242"/>
    </source>
</evidence>
<protein>
    <recommendedName>
        <fullName evidence="8">Zn(2)-C6 fungal-type domain-containing protein</fullName>
    </recommendedName>
</protein>
<dbReference type="CDD" id="cd00067">
    <property type="entry name" value="GAL4"/>
    <property type="match status" value="1"/>
</dbReference>
<evidence type="ECO:0000256" key="2">
    <source>
        <dbReference type="ARBA" id="ARBA00022723"/>
    </source>
</evidence>
<dbReference type="CDD" id="cd12148">
    <property type="entry name" value="fungal_TF_MHR"/>
    <property type="match status" value="1"/>
</dbReference>
<evidence type="ECO:0000313" key="10">
    <source>
        <dbReference type="Proteomes" id="UP000191285"/>
    </source>
</evidence>
<feature type="compositionally biased region" description="Polar residues" evidence="7">
    <location>
        <begin position="82"/>
        <end position="91"/>
    </location>
</feature>
<dbReference type="Proteomes" id="UP000191285">
    <property type="component" value="Unassembled WGS sequence"/>
</dbReference>
<dbReference type="AlphaFoldDB" id="A0A1V6TZH4"/>
<evidence type="ECO:0000256" key="1">
    <source>
        <dbReference type="ARBA" id="ARBA00004123"/>
    </source>
</evidence>
<keyword evidence="3" id="KW-0805">Transcription regulation</keyword>
<dbReference type="GO" id="GO:0005634">
    <property type="term" value="C:nucleus"/>
    <property type="evidence" value="ECO:0007669"/>
    <property type="project" value="UniProtKB-SubCell"/>
</dbReference>
<dbReference type="PROSITE" id="PS50048">
    <property type="entry name" value="ZN2_CY6_FUNGAL_2"/>
    <property type="match status" value="1"/>
</dbReference>
<evidence type="ECO:0000256" key="7">
    <source>
        <dbReference type="SAM" id="MobiDB-lite"/>
    </source>
</evidence>
<dbReference type="PANTHER" id="PTHR46910:SF37">
    <property type="entry name" value="ZN(II)2CYS6 TRANSCRIPTION FACTOR (EUROFUNG)"/>
    <property type="match status" value="1"/>
</dbReference>
<keyword evidence="2" id="KW-0479">Metal-binding</keyword>
<keyword evidence="5" id="KW-0804">Transcription</keyword>
<proteinExistence type="predicted"/>
<dbReference type="EMBL" id="MLKD01000001">
    <property type="protein sequence ID" value="OQE31350.1"/>
    <property type="molecule type" value="Genomic_DNA"/>
</dbReference>
<dbReference type="STRING" id="303698.A0A1V6TZH4"/>
<evidence type="ECO:0000256" key="4">
    <source>
        <dbReference type="ARBA" id="ARBA00023125"/>
    </source>
</evidence>
<dbReference type="OrthoDB" id="4116913at2759"/>
<sequence length="604" mass="68093">MSPKVHNQRQSHRRTRIACDSCFRRKIKCYRDTLPCEWCCSQGLQCTFDRDHRNNRVPSAGKHVAVFSLEDPIPSTKKQKSQNRNDTSPVSSDHCETPIAINSILGHVPFHLRASTGLPFFSPESQKWMESCTGQKIDFDRLNPANLQRQSQADHSLASTRNYFQNQSHPDLPDKALVLALFQHFKSSPAHRSFPLIHPDILHHTVEAAYEGNLSDASPDSDSARACIFSFILFVAFLMEERSALRGLDLHKYMHEAQHLLCGVLDSRATLDGIQALLMVCLCRLGQITTMHSIEPLFSTAIRFIFTLGGQLNPNSIQGPPGLLEVHCRSLFWIAYVMDNELCLRTCRPPTICSDYCDLTLPSESELTIEFGLPELQTPSAQNLSLFFPTDIRLAFIQSRITKALHSPQAKSKSDAELLKTIRELDDAVDDWHASLQLPNDLPNFLANGIMSHEEAFRDSLILKVQHKYLIIAIHQMSAGCAAWIADPSRQALGIRLSLEVAADASRALLSQIIYNHAVLEKRPFWFQIFYVLTGAMNLFCQILKEPKNPETKKDISLLDKISEQFSLTTGSDAVFGLSDDFYLMKEFVTTLSHLTRCAELRAN</sequence>
<dbReference type="PANTHER" id="PTHR46910">
    <property type="entry name" value="TRANSCRIPTION FACTOR PDR1"/>
    <property type="match status" value="1"/>
</dbReference>
<dbReference type="GO" id="GO:0008270">
    <property type="term" value="F:zinc ion binding"/>
    <property type="evidence" value="ECO:0007669"/>
    <property type="project" value="InterPro"/>
</dbReference>
<dbReference type="InterPro" id="IPR050987">
    <property type="entry name" value="AtrR-like"/>
</dbReference>
<dbReference type="InterPro" id="IPR001138">
    <property type="entry name" value="Zn2Cys6_DnaBD"/>
</dbReference>
<evidence type="ECO:0000256" key="5">
    <source>
        <dbReference type="ARBA" id="ARBA00023163"/>
    </source>
</evidence>
<comment type="subcellular location">
    <subcellularLocation>
        <location evidence="1">Nucleus</location>
    </subcellularLocation>
</comment>
<dbReference type="SMART" id="SM00906">
    <property type="entry name" value="Fungal_trans"/>
    <property type="match status" value="1"/>
</dbReference>
<name>A0A1V6TZH4_9EURO</name>
<organism evidence="9 10">
    <name type="scientific">Penicillium steckii</name>
    <dbReference type="NCBI Taxonomy" id="303698"/>
    <lineage>
        <taxon>Eukaryota</taxon>
        <taxon>Fungi</taxon>
        <taxon>Dikarya</taxon>
        <taxon>Ascomycota</taxon>
        <taxon>Pezizomycotina</taxon>
        <taxon>Eurotiomycetes</taxon>
        <taxon>Eurotiomycetidae</taxon>
        <taxon>Eurotiales</taxon>
        <taxon>Aspergillaceae</taxon>
        <taxon>Penicillium</taxon>
    </lineage>
</organism>
<keyword evidence="6" id="KW-0539">Nucleus</keyword>
<accession>A0A1V6TZH4</accession>
<evidence type="ECO:0000256" key="3">
    <source>
        <dbReference type="ARBA" id="ARBA00023015"/>
    </source>
</evidence>
<keyword evidence="4" id="KW-0238">DNA-binding</keyword>
<keyword evidence="10" id="KW-1185">Reference proteome</keyword>
<dbReference type="GO" id="GO:0000981">
    <property type="term" value="F:DNA-binding transcription factor activity, RNA polymerase II-specific"/>
    <property type="evidence" value="ECO:0007669"/>
    <property type="project" value="InterPro"/>
</dbReference>
<feature type="region of interest" description="Disordered" evidence="7">
    <location>
        <begin position="68"/>
        <end position="94"/>
    </location>
</feature>
<dbReference type="SUPFAM" id="SSF57701">
    <property type="entry name" value="Zn2/Cys6 DNA-binding domain"/>
    <property type="match status" value="1"/>
</dbReference>
<reference evidence="10" key="1">
    <citation type="journal article" date="2017" name="Nat. Microbiol.">
        <title>Global analysis of biosynthetic gene clusters reveals vast potential of secondary metabolite production in Penicillium species.</title>
        <authorList>
            <person name="Nielsen J.C."/>
            <person name="Grijseels S."/>
            <person name="Prigent S."/>
            <person name="Ji B."/>
            <person name="Dainat J."/>
            <person name="Nielsen K.F."/>
            <person name="Frisvad J.C."/>
            <person name="Workman M."/>
            <person name="Nielsen J."/>
        </authorList>
    </citation>
    <scope>NUCLEOTIDE SEQUENCE [LARGE SCALE GENOMIC DNA]</scope>
    <source>
        <strain evidence="10">IBT 24891</strain>
    </source>
</reference>